<feature type="transmembrane region" description="Helical" evidence="5">
    <location>
        <begin position="179"/>
        <end position="203"/>
    </location>
</feature>
<dbReference type="OrthoDB" id="5486437at2"/>
<protein>
    <submittedName>
        <fullName evidence="7">Sodium transport system permease protein</fullName>
    </submittedName>
</protein>
<dbReference type="PANTHER" id="PTHR43471">
    <property type="entry name" value="ABC TRANSPORTER PERMEASE"/>
    <property type="match status" value="1"/>
</dbReference>
<evidence type="ECO:0000256" key="2">
    <source>
        <dbReference type="ARBA" id="ARBA00022692"/>
    </source>
</evidence>
<evidence type="ECO:0000313" key="7">
    <source>
        <dbReference type="EMBL" id="TCS98935.1"/>
    </source>
</evidence>
<evidence type="ECO:0000256" key="1">
    <source>
        <dbReference type="ARBA" id="ARBA00004141"/>
    </source>
</evidence>
<evidence type="ECO:0000313" key="8">
    <source>
        <dbReference type="Proteomes" id="UP000294599"/>
    </source>
</evidence>
<dbReference type="Proteomes" id="UP000294599">
    <property type="component" value="Unassembled WGS sequence"/>
</dbReference>
<keyword evidence="4 5" id="KW-0472">Membrane</keyword>
<dbReference type="AlphaFoldDB" id="A0A4R3LHF3"/>
<feature type="transmembrane region" description="Helical" evidence="5">
    <location>
        <begin position="271"/>
        <end position="295"/>
    </location>
</feature>
<evidence type="ECO:0000256" key="4">
    <source>
        <dbReference type="ARBA" id="ARBA00023136"/>
    </source>
</evidence>
<feature type="transmembrane region" description="Helical" evidence="5">
    <location>
        <begin position="21"/>
        <end position="45"/>
    </location>
</feature>
<feature type="domain" description="ABC-2 type transporter transmembrane" evidence="6">
    <location>
        <begin position="31"/>
        <end position="379"/>
    </location>
</feature>
<dbReference type="RefSeq" id="WP_132577357.1">
    <property type="nucleotide sequence ID" value="NZ_JBHLWF010000032.1"/>
</dbReference>
<evidence type="ECO:0000256" key="5">
    <source>
        <dbReference type="SAM" id="Phobius"/>
    </source>
</evidence>
<feature type="transmembrane region" description="Helical" evidence="5">
    <location>
        <begin position="307"/>
        <end position="325"/>
    </location>
</feature>
<reference evidence="7 8" key="1">
    <citation type="submission" date="2019-03" db="EMBL/GenBank/DDBJ databases">
        <title>Genomic Encyclopedia of Type Strains, Phase IV (KMG-IV): sequencing the most valuable type-strain genomes for metagenomic binning, comparative biology and taxonomic classification.</title>
        <authorList>
            <person name="Goeker M."/>
        </authorList>
    </citation>
    <scope>NUCLEOTIDE SEQUENCE [LARGE SCALE GENOMIC DNA]</scope>
    <source>
        <strain evidence="7 8">DSM 21944</strain>
    </source>
</reference>
<organism evidence="7 8">
    <name type="scientific">Pseudofulvimonas gallinarii</name>
    <dbReference type="NCBI Taxonomy" id="634155"/>
    <lineage>
        <taxon>Bacteria</taxon>
        <taxon>Pseudomonadati</taxon>
        <taxon>Pseudomonadota</taxon>
        <taxon>Gammaproteobacteria</taxon>
        <taxon>Lysobacterales</taxon>
        <taxon>Rhodanobacteraceae</taxon>
        <taxon>Pseudofulvimonas</taxon>
    </lineage>
</organism>
<gene>
    <name evidence="7" type="ORF">EDC25_107132</name>
</gene>
<keyword evidence="3 5" id="KW-1133">Transmembrane helix</keyword>
<proteinExistence type="predicted"/>
<feature type="transmembrane region" description="Helical" evidence="5">
    <location>
        <begin position="360"/>
        <end position="379"/>
    </location>
</feature>
<dbReference type="GO" id="GO:0016020">
    <property type="term" value="C:membrane"/>
    <property type="evidence" value="ECO:0007669"/>
    <property type="project" value="UniProtKB-SubCell"/>
</dbReference>
<dbReference type="Pfam" id="PF12698">
    <property type="entry name" value="ABC2_membrane_3"/>
    <property type="match status" value="1"/>
</dbReference>
<comment type="caution">
    <text evidence="7">The sequence shown here is derived from an EMBL/GenBank/DDBJ whole genome shotgun (WGS) entry which is preliminary data.</text>
</comment>
<accession>A0A4R3LHF3</accession>
<dbReference type="GO" id="GO:0140359">
    <property type="term" value="F:ABC-type transporter activity"/>
    <property type="evidence" value="ECO:0007669"/>
    <property type="project" value="InterPro"/>
</dbReference>
<keyword evidence="2 5" id="KW-0812">Transmembrane</keyword>
<dbReference type="PANTHER" id="PTHR43471:SF3">
    <property type="entry name" value="ABC TRANSPORTER PERMEASE PROTEIN NATB"/>
    <property type="match status" value="1"/>
</dbReference>
<evidence type="ECO:0000256" key="3">
    <source>
        <dbReference type="ARBA" id="ARBA00022989"/>
    </source>
</evidence>
<name>A0A4R3LHF3_9GAMM</name>
<keyword evidence="8" id="KW-1185">Reference proteome</keyword>
<dbReference type="InterPro" id="IPR013525">
    <property type="entry name" value="ABC2_TM"/>
</dbReference>
<sequence length="391" mass="42693">MNAWFTVFRKEAMENLRDRRTVMNSLVFGPLFGPLLFVLLIGFMINKASERAEKPLDLPVAGAEHAPNLIAHLRQNGVVIKDAPADPEKAVRDQDEELVLRIPAGYGERWRDGLPAPVELLYDDSRQFTAAAVQRATRLIESYGAIHAALRLTVRGIDPQIAQPVTVIERDQSSAQSRAGMLLAFLPYMLILGAFLGGMYLAIDTTAGERERQSLEALLINPIPRAQVLAGKLAATTAFSLAAVAISVFGLMVFLRVIPLGPLGLTLKLDFASACLAVLVVAPLALLSASVQTMVAAFSKSFREAQTWLSMLMIVPALPSLFMAINPTKPVDWMYATPLLSQHFIISQIVRGEVVLPWQYAASIGCTLLAGLVLAWITVRIYHQERLAISG</sequence>
<feature type="transmembrane region" description="Helical" evidence="5">
    <location>
        <begin position="233"/>
        <end position="259"/>
    </location>
</feature>
<dbReference type="EMBL" id="SMAF01000007">
    <property type="protein sequence ID" value="TCS98935.1"/>
    <property type="molecule type" value="Genomic_DNA"/>
</dbReference>
<comment type="subcellular location">
    <subcellularLocation>
        <location evidence="1">Membrane</location>
        <topology evidence="1">Multi-pass membrane protein</topology>
    </subcellularLocation>
</comment>
<evidence type="ECO:0000259" key="6">
    <source>
        <dbReference type="Pfam" id="PF12698"/>
    </source>
</evidence>